<evidence type="ECO:0000313" key="1">
    <source>
        <dbReference type="EMBL" id="CAD7451836.1"/>
    </source>
</evidence>
<reference evidence="1" key="1">
    <citation type="submission" date="2020-11" db="EMBL/GenBank/DDBJ databases">
        <authorList>
            <person name="Tran Van P."/>
        </authorList>
    </citation>
    <scope>NUCLEOTIDE SEQUENCE</scope>
</reference>
<sequence>MAAFRSFGLTPELGRLKIEEVKLHLRGGRVKNHLGKTTPSSPERDSNLDLPVLGSLAQHETSSFANYAIEAGGQGKDDEGIIFRSNLSEFAWKESGKTFRVRPHEGEIRGKAGLKTRRLWGVRRGVGRLPAANYHQRVQQEIISLGTPLANPVAQGGAGEK</sequence>
<dbReference type="EMBL" id="OE000003">
    <property type="protein sequence ID" value="CAD7451836.1"/>
    <property type="molecule type" value="Genomic_DNA"/>
</dbReference>
<accession>A0A7R9FFX5</accession>
<organism evidence="1">
    <name type="scientific">Timema tahoe</name>
    <dbReference type="NCBI Taxonomy" id="61484"/>
    <lineage>
        <taxon>Eukaryota</taxon>
        <taxon>Metazoa</taxon>
        <taxon>Ecdysozoa</taxon>
        <taxon>Arthropoda</taxon>
        <taxon>Hexapoda</taxon>
        <taxon>Insecta</taxon>
        <taxon>Pterygota</taxon>
        <taxon>Neoptera</taxon>
        <taxon>Polyneoptera</taxon>
        <taxon>Phasmatodea</taxon>
        <taxon>Timematodea</taxon>
        <taxon>Timematoidea</taxon>
        <taxon>Timematidae</taxon>
        <taxon>Timema</taxon>
    </lineage>
</organism>
<gene>
    <name evidence="1" type="ORF">TTEB3V08_LOCUS36</name>
</gene>
<protein>
    <submittedName>
        <fullName evidence="1">Uncharacterized protein</fullName>
    </submittedName>
</protein>
<proteinExistence type="predicted"/>
<dbReference type="AlphaFoldDB" id="A0A7R9FFX5"/>
<name>A0A7R9FFX5_9NEOP</name>